<feature type="region of interest" description="Disordered" evidence="1">
    <location>
        <begin position="598"/>
        <end position="942"/>
    </location>
</feature>
<dbReference type="EMBL" id="JAKJXP020000045">
    <property type="protein sequence ID" value="KAK7751774.1"/>
    <property type="molecule type" value="Genomic_DNA"/>
</dbReference>
<feature type="compositionally biased region" description="Basic and acidic residues" evidence="1">
    <location>
        <begin position="282"/>
        <end position="296"/>
    </location>
</feature>
<feature type="compositionally biased region" description="Acidic residues" evidence="1">
    <location>
        <begin position="926"/>
        <end position="938"/>
    </location>
</feature>
<feature type="compositionally biased region" description="Basic and acidic residues" evidence="1">
    <location>
        <begin position="666"/>
        <end position="678"/>
    </location>
</feature>
<dbReference type="Proteomes" id="UP001320420">
    <property type="component" value="Unassembled WGS sequence"/>
</dbReference>
<feature type="compositionally biased region" description="Polar residues" evidence="1">
    <location>
        <begin position="685"/>
        <end position="696"/>
    </location>
</feature>
<feature type="region of interest" description="Disordered" evidence="1">
    <location>
        <begin position="386"/>
        <end position="414"/>
    </location>
</feature>
<keyword evidence="3" id="KW-1185">Reference proteome</keyword>
<feature type="compositionally biased region" description="Low complexity" evidence="1">
    <location>
        <begin position="608"/>
        <end position="618"/>
    </location>
</feature>
<dbReference type="AlphaFoldDB" id="A0AAN9YRS5"/>
<sequence length="967" mass="107440">MDGSKQAMDIRIQELTDREVQQLTGLLSRRPSFGIGRPSKRWLEHQAKLVARLPPEIRRPNNLLKRFVIKYGGDRSIFEHPPAVLCPTHYEIHPRLMRRLFVVVLDEVTRHADRLRYWVSAAAAATTNSGTEEPNPEMVAFVDRVDGLGALWMEPALYLETFHAPPADRRMVKVESFCEACTLAVLGASARTLADIRAIIIDRAERLREHRDGRRYGEEEDRQRRQRRREERRERRRRQWEDEERMLEDARRDPSGERDRWVRSGRAPDAERAKYHVMLDEIEARHRGHQDREPGYHRHHRRRHQDSSTRRSSRGRSRAGSRHRHQEPRHRDSRDRARDQPRDPRLLRIVEIWIDHLGDERAAVARGMSDDLLVLLRRYRRQIDRARPREGRRRSRRNGIPVAGAAPATNPQDAAELRRKTANFYRNAGAARSVYRPDSLAGGMSQVGAIGLDAMPPPPMCGSGRPGAPEPPRDGRFSGFSSNSPPSAEFLRRFEREVQIGDGGGQGQAGEGDPHGGEDYDYDYDVDLDEAEELEEEEDEDDAFDDAGGFHGAEAERDFEREERSREKVAAWAVNAWAESRRDLSGPELERGARSVIAGMHPAFRPDNAANSQSGSNSSRRESAVPLPLCVGVDRNSPSTSMRASSIIGSALGIGSSGSSSSSKRRAGEEAKEREEKRKSKAKLQQPQRPTANTNIPYAESAVWTDITVKSDWRDHNQPDPPPPVPSMVAGIDPAQSTEAFPAYTDHAGNGGVSNGQEQQQQQQQERLQTPPPWAPAKKPSRKYCFPDSDIGSVVRGKVDRQYLKKNRGVLREVPPGMNPFTSPASPASKHRSVAGRGAGSDRGQENDAGGSHSGNPISPGANDDPWAPYERAAEAAAAAAAAAGGASSMAASDRLGTATATSKVSSRSTAPSSTLPPLEHLDEGGVVDDGNDDDVIVPDDSASNLQWARRAASDDLTQLGDFMGRR</sequence>
<name>A0AAN9YRS5_9PEZI</name>
<feature type="compositionally biased region" description="Basic and acidic residues" evidence="1">
    <location>
        <begin position="490"/>
        <end position="499"/>
    </location>
</feature>
<feature type="region of interest" description="Disordered" evidence="1">
    <location>
        <begin position="282"/>
        <end position="341"/>
    </location>
</feature>
<feature type="compositionally biased region" description="Basic and acidic residues" evidence="1">
    <location>
        <begin position="329"/>
        <end position="341"/>
    </location>
</feature>
<feature type="compositionally biased region" description="Basic and acidic residues" evidence="1">
    <location>
        <begin position="247"/>
        <end position="265"/>
    </location>
</feature>
<evidence type="ECO:0000313" key="3">
    <source>
        <dbReference type="Proteomes" id="UP001320420"/>
    </source>
</evidence>
<accession>A0AAN9YRS5</accession>
<evidence type="ECO:0000313" key="2">
    <source>
        <dbReference type="EMBL" id="KAK7751774.1"/>
    </source>
</evidence>
<feature type="compositionally biased region" description="Basic and acidic residues" evidence="1">
    <location>
        <begin position="215"/>
        <end position="233"/>
    </location>
</feature>
<feature type="compositionally biased region" description="Gly residues" evidence="1">
    <location>
        <begin position="501"/>
        <end position="510"/>
    </location>
</feature>
<feature type="compositionally biased region" description="Basic and acidic residues" evidence="1">
    <location>
        <begin position="709"/>
        <end position="718"/>
    </location>
</feature>
<feature type="compositionally biased region" description="Polar residues" evidence="1">
    <location>
        <begin position="899"/>
        <end position="916"/>
    </location>
</feature>
<feature type="region of interest" description="Disordered" evidence="1">
    <location>
        <begin position="215"/>
        <end position="265"/>
    </location>
</feature>
<organism evidence="2 3">
    <name type="scientific">Diatrype stigma</name>
    <dbReference type="NCBI Taxonomy" id="117547"/>
    <lineage>
        <taxon>Eukaryota</taxon>
        <taxon>Fungi</taxon>
        <taxon>Dikarya</taxon>
        <taxon>Ascomycota</taxon>
        <taxon>Pezizomycotina</taxon>
        <taxon>Sordariomycetes</taxon>
        <taxon>Xylariomycetidae</taxon>
        <taxon>Xylariales</taxon>
        <taxon>Diatrypaceae</taxon>
        <taxon>Diatrype</taxon>
    </lineage>
</organism>
<feature type="compositionally biased region" description="Basic and acidic residues" evidence="1">
    <location>
        <begin position="553"/>
        <end position="564"/>
    </location>
</feature>
<feature type="compositionally biased region" description="Acidic residues" evidence="1">
    <location>
        <begin position="519"/>
        <end position="545"/>
    </location>
</feature>
<protein>
    <submittedName>
        <fullName evidence="2">Uncharacterized protein</fullName>
    </submittedName>
</protein>
<feature type="compositionally biased region" description="Low complexity" evidence="1">
    <location>
        <begin position="875"/>
        <end position="893"/>
    </location>
</feature>
<proteinExistence type="predicted"/>
<feature type="compositionally biased region" description="Basic residues" evidence="1">
    <location>
        <begin position="311"/>
        <end position="328"/>
    </location>
</feature>
<gene>
    <name evidence="2" type="ORF">SLS62_006260</name>
</gene>
<evidence type="ECO:0000256" key="1">
    <source>
        <dbReference type="SAM" id="MobiDB-lite"/>
    </source>
</evidence>
<comment type="caution">
    <text evidence="2">The sequence shown here is derived from an EMBL/GenBank/DDBJ whole genome shotgun (WGS) entry which is preliminary data.</text>
</comment>
<feature type="region of interest" description="Disordered" evidence="1">
    <location>
        <begin position="450"/>
        <end position="564"/>
    </location>
</feature>
<reference evidence="2 3" key="1">
    <citation type="submission" date="2024-02" db="EMBL/GenBank/DDBJ databases">
        <title>De novo assembly and annotation of 12 fungi associated with fruit tree decline syndrome in Ontario, Canada.</title>
        <authorList>
            <person name="Sulman M."/>
            <person name="Ellouze W."/>
            <person name="Ilyukhin E."/>
        </authorList>
    </citation>
    <scope>NUCLEOTIDE SEQUENCE [LARGE SCALE GENOMIC DNA]</scope>
    <source>
        <strain evidence="2 3">M11/M66-122</strain>
    </source>
</reference>
<feature type="compositionally biased region" description="Low complexity" evidence="1">
    <location>
        <begin position="757"/>
        <end position="766"/>
    </location>
</feature>
<feature type="compositionally biased region" description="Low complexity" evidence="1">
    <location>
        <begin position="643"/>
        <end position="662"/>
    </location>
</feature>